<evidence type="ECO:0000259" key="8">
    <source>
        <dbReference type="Pfam" id="PF03299"/>
    </source>
</evidence>
<evidence type="ECO:0000256" key="4">
    <source>
        <dbReference type="ARBA" id="ARBA00023125"/>
    </source>
</evidence>
<feature type="non-terminal residue" evidence="9">
    <location>
        <position position="427"/>
    </location>
</feature>
<dbReference type="InterPro" id="IPR013854">
    <property type="entry name" value="TF_AP2_C"/>
</dbReference>
<feature type="domain" description="Transcription factor AP-2 C-terminal" evidence="8">
    <location>
        <begin position="247"/>
        <end position="397"/>
    </location>
</feature>
<dbReference type="GO" id="GO:0000977">
    <property type="term" value="F:RNA polymerase II transcription regulatory region sequence-specific DNA binding"/>
    <property type="evidence" value="ECO:0007669"/>
    <property type="project" value="TreeGrafter"/>
</dbReference>
<dbReference type="PRINTS" id="PR01748">
    <property type="entry name" value="AP2TNSCPFCT"/>
</dbReference>
<dbReference type="GO" id="GO:0042127">
    <property type="term" value="P:regulation of cell population proliferation"/>
    <property type="evidence" value="ECO:0007669"/>
    <property type="project" value="TreeGrafter"/>
</dbReference>
<name>A0A8J9UCZ6_9NEOP</name>
<comment type="subcellular location">
    <subcellularLocation>
        <location evidence="1">Nucleus</location>
    </subcellularLocation>
</comment>
<evidence type="ECO:0000256" key="1">
    <source>
        <dbReference type="ARBA" id="ARBA00004123"/>
    </source>
</evidence>
<dbReference type="PANTHER" id="PTHR10812">
    <property type="entry name" value="TRANSCRIPTION FACTOR AP-2"/>
    <property type="match status" value="1"/>
</dbReference>
<dbReference type="EMBL" id="OV170232">
    <property type="protein sequence ID" value="CAH0717877.1"/>
    <property type="molecule type" value="Genomic_DNA"/>
</dbReference>
<dbReference type="PANTHER" id="PTHR10812:SF17">
    <property type="entry name" value="TRANSCRIPTION FACTOR AP-2, ISOFORM D"/>
    <property type="match status" value="1"/>
</dbReference>
<sequence length="427" mass="47558">MESMKHTIAELSEHFNSKMAEFQKQLQTSSASATSPASTIATQFSTFRSFVLTALEGLQKQLDVLSRKQDEFEMRSRKKILLIHGVQESKNEKMSQVVTKIISENLDIPLKEDDISHCHRLGHSRSDKPRAVLVKFKDFSLRNKIWYSKSGLKNSGITLSEFLTKERHSTFVAARQRLGVSKCWTKDGYVVVVGADGSQSRILTVGELNAISPLPHDAPLSTSSAPPVSSGPSNTGKVSNIRTKRAIKKAKSKNGGRLLREKLEKIGLNLPAGRRKAANVTLLTSLVEAEAVHLARDFGYVCETEFPARALAEYLARQYAEHDARRRRDLLQATKQVVKEVMDLLNQDRSPLCNTRPPHLLEPAIQRHLTHFSLISHGFGGPAIVAALTAIQNFLNESLKHLDKLYPQSGMVSSTMDKTKMDPDIKK</sequence>
<evidence type="ECO:0000256" key="6">
    <source>
        <dbReference type="ARBA" id="ARBA00023242"/>
    </source>
</evidence>
<evidence type="ECO:0000313" key="10">
    <source>
        <dbReference type="Proteomes" id="UP000838878"/>
    </source>
</evidence>
<evidence type="ECO:0000256" key="2">
    <source>
        <dbReference type="ARBA" id="ARBA00007770"/>
    </source>
</evidence>
<dbReference type="GO" id="GO:0000981">
    <property type="term" value="F:DNA-binding transcription factor activity, RNA polymerase II-specific"/>
    <property type="evidence" value="ECO:0007669"/>
    <property type="project" value="TreeGrafter"/>
</dbReference>
<dbReference type="Pfam" id="PF03299">
    <property type="entry name" value="TF_AP-2"/>
    <property type="match status" value="1"/>
</dbReference>
<dbReference type="OrthoDB" id="7481777at2759"/>
<keyword evidence="3" id="KW-0805">Transcription regulation</keyword>
<dbReference type="Gene3D" id="3.30.70.1820">
    <property type="entry name" value="L1 transposable element, RRM domain"/>
    <property type="match status" value="1"/>
</dbReference>
<feature type="compositionally biased region" description="Polar residues" evidence="7">
    <location>
        <begin position="220"/>
        <end position="238"/>
    </location>
</feature>
<reference evidence="9" key="1">
    <citation type="submission" date="2021-12" db="EMBL/GenBank/DDBJ databases">
        <authorList>
            <person name="Martin H S."/>
        </authorList>
    </citation>
    <scope>NUCLEOTIDE SEQUENCE</scope>
</reference>
<accession>A0A8J9UCZ6</accession>
<proteinExistence type="inferred from homology"/>
<organism evidence="9 10">
    <name type="scientific">Brenthis ino</name>
    <name type="common">lesser marbled fritillary</name>
    <dbReference type="NCBI Taxonomy" id="405034"/>
    <lineage>
        <taxon>Eukaryota</taxon>
        <taxon>Metazoa</taxon>
        <taxon>Ecdysozoa</taxon>
        <taxon>Arthropoda</taxon>
        <taxon>Hexapoda</taxon>
        <taxon>Insecta</taxon>
        <taxon>Pterygota</taxon>
        <taxon>Neoptera</taxon>
        <taxon>Endopterygota</taxon>
        <taxon>Lepidoptera</taxon>
        <taxon>Glossata</taxon>
        <taxon>Ditrysia</taxon>
        <taxon>Papilionoidea</taxon>
        <taxon>Nymphalidae</taxon>
        <taxon>Heliconiinae</taxon>
        <taxon>Argynnini</taxon>
        <taxon>Brenthis</taxon>
    </lineage>
</organism>
<keyword evidence="5" id="KW-0804">Transcription</keyword>
<dbReference type="Proteomes" id="UP000838878">
    <property type="component" value="Chromosome 12"/>
</dbReference>
<keyword evidence="4" id="KW-0238">DNA-binding</keyword>
<keyword evidence="10" id="KW-1185">Reference proteome</keyword>
<protein>
    <recommendedName>
        <fullName evidence="8">Transcription factor AP-2 C-terminal domain-containing protein</fullName>
    </recommendedName>
</protein>
<evidence type="ECO:0000256" key="5">
    <source>
        <dbReference type="ARBA" id="ARBA00023163"/>
    </source>
</evidence>
<comment type="similarity">
    <text evidence="2">Belongs to the AP-2 family.</text>
</comment>
<evidence type="ECO:0000256" key="3">
    <source>
        <dbReference type="ARBA" id="ARBA00023015"/>
    </source>
</evidence>
<keyword evidence="6" id="KW-0539">Nucleus</keyword>
<evidence type="ECO:0000313" key="9">
    <source>
        <dbReference type="EMBL" id="CAH0717877.1"/>
    </source>
</evidence>
<evidence type="ECO:0000256" key="7">
    <source>
        <dbReference type="SAM" id="MobiDB-lite"/>
    </source>
</evidence>
<dbReference type="GO" id="GO:0005634">
    <property type="term" value="C:nucleus"/>
    <property type="evidence" value="ECO:0007669"/>
    <property type="project" value="UniProtKB-SubCell"/>
</dbReference>
<dbReference type="InterPro" id="IPR004979">
    <property type="entry name" value="TF_AP2"/>
</dbReference>
<gene>
    <name evidence="9" type="ORF">BINO364_LOCUS4435</name>
</gene>
<feature type="region of interest" description="Disordered" evidence="7">
    <location>
        <begin position="216"/>
        <end position="238"/>
    </location>
</feature>
<dbReference type="AlphaFoldDB" id="A0A8J9UCZ6"/>